<keyword evidence="3" id="KW-1185">Reference proteome</keyword>
<dbReference type="Proteomes" id="UP000584374">
    <property type="component" value="Unassembled WGS sequence"/>
</dbReference>
<protein>
    <submittedName>
        <fullName evidence="2">Uncharacterized protein</fullName>
    </submittedName>
</protein>
<dbReference type="EMBL" id="JACHIW010000001">
    <property type="protein sequence ID" value="MBB5156106.1"/>
    <property type="molecule type" value="Genomic_DNA"/>
</dbReference>
<accession>A0A840Q6L1</accession>
<evidence type="ECO:0000313" key="2">
    <source>
        <dbReference type="EMBL" id="MBB5156106.1"/>
    </source>
</evidence>
<name>A0A840Q6L1_9PSEU</name>
<dbReference type="AlphaFoldDB" id="A0A840Q6L1"/>
<comment type="caution">
    <text evidence="2">The sequence shown here is derived from an EMBL/GenBank/DDBJ whole genome shotgun (WGS) entry which is preliminary data.</text>
</comment>
<feature type="region of interest" description="Disordered" evidence="1">
    <location>
        <begin position="1"/>
        <end position="62"/>
    </location>
</feature>
<evidence type="ECO:0000256" key="1">
    <source>
        <dbReference type="SAM" id="MobiDB-lite"/>
    </source>
</evidence>
<organism evidence="2 3">
    <name type="scientific">Saccharopolyspora phatthalungensis</name>
    <dbReference type="NCBI Taxonomy" id="664693"/>
    <lineage>
        <taxon>Bacteria</taxon>
        <taxon>Bacillati</taxon>
        <taxon>Actinomycetota</taxon>
        <taxon>Actinomycetes</taxon>
        <taxon>Pseudonocardiales</taxon>
        <taxon>Pseudonocardiaceae</taxon>
        <taxon>Saccharopolyspora</taxon>
    </lineage>
</organism>
<sequence length="62" mass="6725">MIAMALPTSPPPRRPGKTHGRWFTPNGDAAMLESGKGGQYYDAARQRSVELGPRNGRRATSV</sequence>
<reference evidence="2 3" key="1">
    <citation type="submission" date="2020-08" db="EMBL/GenBank/DDBJ databases">
        <title>Sequencing the genomes of 1000 actinobacteria strains.</title>
        <authorList>
            <person name="Klenk H.-P."/>
        </authorList>
    </citation>
    <scope>NUCLEOTIDE SEQUENCE [LARGE SCALE GENOMIC DNA]</scope>
    <source>
        <strain evidence="2 3">DSM 45584</strain>
    </source>
</reference>
<proteinExistence type="predicted"/>
<gene>
    <name evidence="2" type="ORF">BJ970_003640</name>
</gene>
<evidence type="ECO:0000313" key="3">
    <source>
        <dbReference type="Proteomes" id="UP000584374"/>
    </source>
</evidence>